<dbReference type="PROSITE" id="PS00943">
    <property type="entry name" value="UBIA"/>
    <property type="match status" value="1"/>
</dbReference>
<evidence type="ECO:0000256" key="2">
    <source>
        <dbReference type="ARBA" id="ARBA00004919"/>
    </source>
</evidence>
<evidence type="ECO:0000256" key="10">
    <source>
        <dbReference type="ARBA" id="ARBA00023136"/>
    </source>
</evidence>
<dbReference type="AlphaFoldDB" id="A0AAW7YX24"/>
<dbReference type="EC" id="2.5.1.141" evidence="3 15"/>
<dbReference type="NCBIfam" id="TIGR01473">
    <property type="entry name" value="cyoE_ctaB"/>
    <property type="match status" value="1"/>
</dbReference>
<reference evidence="16" key="1">
    <citation type="submission" date="2023-07" db="EMBL/GenBank/DDBJ databases">
        <title>Genome content predicts the carbon catabolic preferences of heterotrophic bacteria.</title>
        <authorList>
            <person name="Gralka M."/>
        </authorList>
    </citation>
    <scope>NUCLEOTIDE SEQUENCE</scope>
    <source>
        <strain evidence="16">F2M12</strain>
    </source>
</reference>
<evidence type="ECO:0000313" key="17">
    <source>
        <dbReference type="Proteomes" id="UP001170717"/>
    </source>
</evidence>
<dbReference type="RefSeq" id="WP_303538115.1">
    <property type="nucleotide sequence ID" value="NZ_JAUOQI010000003.1"/>
</dbReference>
<evidence type="ECO:0000256" key="4">
    <source>
        <dbReference type="ARBA" id="ARBA00022475"/>
    </source>
</evidence>
<dbReference type="FunFam" id="1.10.357.140:FF:000001">
    <property type="entry name" value="Protoheme IX farnesyltransferase"/>
    <property type="match status" value="1"/>
</dbReference>
<evidence type="ECO:0000256" key="14">
    <source>
        <dbReference type="ARBA" id="ARBA00047690"/>
    </source>
</evidence>
<evidence type="ECO:0000256" key="8">
    <source>
        <dbReference type="ARBA" id="ARBA00022989"/>
    </source>
</evidence>
<dbReference type="CDD" id="cd13957">
    <property type="entry name" value="PT_UbiA_Cox10"/>
    <property type="match status" value="1"/>
</dbReference>
<dbReference type="GO" id="GO:0005886">
    <property type="term" value="C:plasma membrane"/>
    <property type="evidence" value="ECO:0007669"/>
    <property type="project" value="UniProtKB-SubCell"/>
</dbReference>
<evidence type="ECO:0000256" key="13">
    <source>
        <dbReference type="ARBA" id="ARBA00042475"/>
    </source>
</evidence>
<evidence type="ECO:0000256" key="12">
    <source>
        <dbReference type="ARBA" id="ARBA00040810"/>
    </source>
</evidence>
<proteinExistence type="inferred from homology"/>
<dbReference type="GO" id="GO:0048034">
    <property type="term" value="P:heme O biosynthetic process"/>
    <property type="evidence" value="ECO:0007669"/>
    <property type="project" value="UniProtKB-UniRule"/>
</dbReference>
<comment type="miscellaneous">
    <text evidence="15">Carbon 2 of the heme B porphyrin ring is defined according to the Fischer nomenclature.</text>
</comment>
<protein>
    <recommendedName>
        <fullName evidence="12 15">Protoheme IX farnesyltransferase</fullName>
        <ecNumber evidence="3 15">2.5.1.141</ecNumber>
    </recommendedName>
    <alternativeName>
        <fullName evidence="13 15">Heme B farnesyltransferase</fullName>
    </alternativeName>
    <alternativeName>
        <fullName evidence="11 15">Heme O synthase</fullName>
    </alternativeName>
</protein>
<dbReference type="Proteomes" id="UP001170717">
    <property type="component" value="Unassembled WGS sequence"/>
</dbReference>
<feature type="transmembrane region" description="Helical" evidence="15">
    <location>
        <begin position="260"/>
        <end position="279"/>
    </location>
</feature>
<keyword evidence="5" id="KW-0997">Cell inner membrane</keyword>
<evidence type="ECO:0000256" key="11">
    <source>
        <dbReference type="ARBA" id="ARBA00030253"/>
    </source>
</evidence>
<comment type="pathway">
    <text evidence="2 15">Porphyrin-containing compound metabolism; heme O biosynthesis; heme O from protoheme: step 1/1.</text>
</comment>
<evidence type="ECO:0000313" key="16">
    <source>
        <dbReference type="EMBL" id="MDO6576741.1"/>
    </source>
</evidence>
<gene>
    <name evidence="15 16" type="primary">cyoE</name>
    <name evidence="16" type="ORF">Q4527_05025</name>
</gene>
<dbReference type="Gene3D" id="1.10.357.140">
    <property type="entry name" value="UbiA prenyltransferase"/>
    <property type="match status" value="1"/>
</dbReference>
<dbReference type="InterPro" id="IPR006369">
    <property type="entry name" value="Protohaem_IX_farnesylTrfase"/>
</dbReference>
<sequence length="316" mass="34353">MAKSIPLNNAVAAKHSPISQTKSNSHAKITWRDYYEMTKPNVVMLLLLTALVGMCLASPGWVDATALVCGLLGIGMLSASAAVINHVVDHKIDSQMARTFNRPVAKGKVSIAKASWFAAALGVMGFVVLSIWVNMLTAWLTLASLVGYAVVYTMFLKRATPQNIVIGGIAGAAPPLLGWTAVTGEIHAHALLLVLIVFTWTPPHFWALAIHREKDYAKAKVPMLPVTHGVEFTKTSVLLYTVLLSLVCLLPYLVGMSDLIYLIGSSLLNIGFMYYAVKLKFAATSQTAMKTFKFSIVHLMVLFVVLLLDHYVPLSL</sequence>
<dbReference type="HAMAP" id="MF_00154">
    <property type="entry name" value="CyoE_CtaB"/>
    <property type="match status" value="1"/>
</dbReference>
<dbReference type="InterPro" id="IPR044878">
    <property type="entry name" value="UbiA_sf"/>
</dbReference>
<keyword evidence="10 15" id="KW-0472">Membrane</keyword>
<dbReference type="InterPro" id="IPR030470">
    <property type="entry name" value="UbiA_prenylTrfase_CS"/>
</dbReference>
<dbReference type="NCBIfam" id="NF003349">
    <property type="entry name" value="PRK04375.1-2"/>
    <property type="match status" value="1"/>
</dbReference>
<keyword evidence="6 15" id="KW-0808">Transferase</keyword>
<name>A0AAW7YX24_9ALTE</name>
<comment type="similarity">
    <text evidence="15">Belongs to the UbiA prenyltransferase family. Protoheme IX farnesyltransferase subfamily.</text>
</comment>
<evidence type="ECO:0000256" key="6">
    <source>
        <dbReference type="ARBA" id="ARBA00022679"/>
    </source>
</evidence>
<feature type="transmembrane region" description="Helical" evidence="15">
    <location>
        <begin position="291"/>
        <end position="312"/>
    </location>
</feature>
<organism evidence="16 17">
    <name type="scientific">Alteromonas stellipolaris</name>
    <dbReference type="NCBI Taxonomy" id="233316"/>
    <lineage>
        <taxon>Bacteria</taxon>
        <taxon>Pseudomonadati</taxon>
        <taxon>Pseudomonadota</taxon>
        <taxon>Gammaproteobacteria</taxon>
        <taxon>Alteromonadales</taxon>
        <taxon>Alteromonadaceae</taxon>
        <taxon>Alteromonas/Salinimonas group</taxon>
        <taxon>Alteromonas</taxon>
    </lineage>
</organism>
<evidence type="ECO:0000256" key="15">
    <source>
        <dbReference type="HAMAP-Rule" id="MF_00154"/>
    </source>
</evidence>
<evidence type="ECO:0000256" key="7">
    <source>
        <dbReference type="ARBA" id="ARBA00022692"/>
    </source>
</evidence>
<evidence type="ECO:0000256" key="5">
    <source>
        <dbReference type="ARBA" id="ARBA00022519"/>
    </source>
</evidence>
<evidence type="ECO:0000256" key="1">
    <source>
        <dbReference type="ARBA" id="ARBA00004651"/>
    </source>
</evidence>
<dbReference type="GO" id="GO:0008495">
    <property type="term" value="F:protoheme IX farnesyltransferase activity"/>
    <property type="evidence" value="ECO:0007669"/>
    <property type="project" value="UniProtKB-UniRule"/>
</dbReference>
<keyword evidence="7 15" id="KW-0812">Transmembrane</keyword>
<comment type="function">
    <text evidence="15">Converts heme B (protoheme IX) to heme O by substitution of the vinyl group on carbon 2 of heme B porphyrin ring with a hydroxyethyl farnesyl side group.</text>
</comment>
<feature type="transmembrane region" description="Helical" evidence="15">
    <location>
        <begin position="65"/>
        <end position="88"/>
    </location>
</feature>
<feature type="transmembrane region" description="Helical" evidence="15">
    <location>
        <begin position="237"/>
        <end position="254"/>
    </location>
</feature>
<dbReference type="EMBL" id="JAUOQI010000003">
    <property type="protein sequence ID" value="MDO6576741.1"/>
    <property type="molecule type" value="Genomic_DNA"/>
</dbReference>
<evidence type="ECO:0000256" key="3">
    <source>
        <dbReference type="ARBA" id="ARBA00012292"/>
    </source>
</evidence>
<feature type="transmembrane region" description="Helical" evidence="15">
    <location>
        <begin position="109"/>
        <end position="132"/>
    </location>
</feature>
<comment type="catalytic activity">
    <reaction evidence="14 15">
        <text>heme b + (2E,6E)-farnesyl diphosphate + H2O = Fe(II)-heme o + diphosphate</text>
        <dbReference type="Rhea" id="RHEA:28070"/>
        <dbReference type="ChEBI" id="CHEBI:15377"/>
        <dbReference type="ChEBI" id="CHEBI:33019"/>
        <dbReference type="ChEBI" id="CHEBI:60344"/>
        <dbReference type="ChEBI" id="CHEBI:60530"/>
        <dbReference type="ChEBI" id="CHEBI:175763"/>
        <dbReference type="EC" id="2.5.1.141"/>
    </reaction>
</comment>
<keyword evidence="4 15" id="KW-1003">Cell membrane</keyword>
<feature type="transmembrane region" description="Helical" evidence="15">
    <location>
        <begin position="188"/>
        <end position="210"/>
    </location>
</feature>
<keyword evidence="8 15" id="KW-1133">Transmembrane helix</keyword>
<dbReference type="PANTHER" id="PTHR43448">
    <property type="entry name" value="PROTOHEME IX FARNESYLTRANSFERASE, MITOCHONDRIAL"/>
    <property type="match status" value="1"/>
</dbReference>
<accession>A0AAW7YX24</accession>
<comment type="subcellular location">
    <subcellularLocation>
        <location evidence="1 15">Cell membrane</location>
        <topology evidence="1 15">Multi-pass membrane protein</topology>
    </subcellularLocation>
</comment>
<comment type="caution">
    <text evidence="16">The sequence shown here is derived from an EMBL/GenBank/DDBJ whole genome shotgun (WGS) entry which is preliminary data.</text>
</comment>
<evidence type="ECO:0000256" key="9">
    <source>
        <dbReference type="ARBA" id="ARBA00023133"/>
    </source>
</evidence>
<feature type="transmembrane region" description="Helical" evidence="15">
    <location>
        <begin position="42"/>
        <end position="59"/>
    </location>
</feature>
<feature type="transmembrane region" description="Helical" evidence="15">
    <location>
        <begin position="163"/>
        <end position="182"/>
    </location>
</feature>
<dbReference type="PANTHER" id="PTHR43448:SF7">
    <property type="entry name" value="4-HYDROXYBENZOATE SOLANESYLTRANSFERASE"/>
    <property type="match status" value="1"/>
</dbReference>
<feature type="transmembrane region" description="Helical" evidence="15">
    <location>
        <begin position="138"/>
        <end position="156"/>
    </location>
</feature>
<keyword evidence="9 15" id="KW-0350">Heme biosynthesis</keyword>
<dbReference type="Pfam" id="PF01040">
    <property type="entry name" value="UbiA"/>
    <property type="match status" value="1"/>
</dbReference>
<dbReference type="InterPro" id="IPR000537">
    <property type="entry name" value="UbiA_prenyltransferase"/>
</dbReference>